<proteinExistence type="predicted"/>
<organism evidence="1 2">
    <name type="scientific">Allacma fusca</name>
    <dbReference type="NCBI Taxonomy" id="39272"/>
    <lineage>
        <taxon>Eukaryota</taxon>
        <taxon>Metazoa</taxon>
        <taxon>Ecdysozoa</taxon>
        <taxon>Arthropoda</taxon>
        <taxon>Hexapoda</taxon>
        <taxon>Collembola</taxon>
        <taxon>Symphypleona</taxon>
        <taxon>Sminthuridae</taxon>
        <taxon>Allacma</taxon>
    </lineage>
</organism>
<keyword evidence="2" id="KW-1185">Reference proteome</keyword>
<name>A0A8J2PJB4_9HEXA</name>
<dbReference type="AlphaFoldDB" id="A0A8J2PJB4"/>
<evidence type="ECO:0000313" key="1">
    <source>
        <dbReference type="EMBL" id="CAG7815924.1"/>
    </source>
</evidence>
<evidence type="ECO:0000313" key="2">
    <source>
        <dbReference type="Proteomes" id="UP000708208"/>
    </source>
</evidence>
<gene>
    <name evidence="1" type="ORF">AFUS01_LOCUS26570</name>
</gene>
<sequence>NLGSVSTIQSETISKHLVLGFNPSTDQLPRNIQETESIKTLQIILL</sequence>
<protein>
    <submittedName>
        <fullName evidence="1">Uncharacterized protein</fullName>
    </submittedName>
</protein>
<feature type="non-terminal residue" evidence="1">
    <location>
        <position position="1"/>
    </location>
</feature>
<dbReference type="EMBL" id="CAJVCH010356557">
    <property type="protein sequence ID" value="CAG7815924.1"/>
    <property type="molecule type" value="Genomic_DNA"/>
</dbReference>
<dbReference type="Proteomes" id="UP000708208">
    <property type="component" value="Unassembled WGS sequence"/>
</dbReference>
<comment type="caution">
    <text evidence="1">The sequence shown here is derived from an EMBL/GenBank/DDBJ whole genome shotgun (WGS) entry which is preliminary data.</text>
</comment>
<reference evidence="1" key="1">
    <citation type="submission" date="2021-06" db="EMBL/GenBank/DDBJ databases">
        <authorList>
            <person name="Hodson N. C."/>
            <person name="Mongue J. A."/>
            <person name="Jaron S. K."/>
        </authorList>
    </citation>
    <scope>NUCLEOTIDE SEQUENCE</scope>
</reference>
<accession>A0A8J2PJB4</accession>